<dbReference type="RefSeq" id="WP_386845032.1">
    <property type="nucleotide sequence ID" value="NZ_JBHUMK010000037.1"/>
</dbReference>
<reference evidence="2" key="1">
    <citation type="journal article" date="2019" name="Int. J. Syst. Evol. Microbiol.">
        <title>The Global Catalogue of Microorganisms (GCM) 10K type strain sequencing project: providing services to taxonomists for standard genome sequencing and annotation.</title>
        <authorList>
            <consortium name="The Broad Institute Genomics Platform"/>
            <consortium name="The Broad Institute Genome Sequencing Center for Infectious Disease"/>
            <person name="Wu L."/>
            <person name="Ma J."/>
        </authorList>
    </citation>
    <scope>NUCLEOTIDE SEQUENCE [LARGE SCALE GENOMIC DNA]</scope>
    <source>
        <strain evidence="2">KCTC 33842</strain>
    </source>
</reference>
<gene>
    <name evidence="1" type="ORF">ACFSR9_08930</name>
</gene>
<name>A0ABW5P512_9DEIO</name>
<comment type="caution">
    <text evidence="1">The sequence shown here is derived from an EMBL/GenBank/DDBJ whole genome shotgun (WGS) entry which is preliminary data.</text>
</comment>
<keyword evidence="2" id="KW-1185">Reference proteome</keyword>
<protein>
    <submittedName>
        <fullName evidence="1">Uncharacterized protein</fullName>
    </submittedName>
</protein>
<evidence type="ECO:0000313" key="2">
    <source>
        <dbReference type="Proteomes" id="UP001597475"/>
    </source>
</evidence>
<organism evidence="1 2">
    <name type="scientific">Deinococcus taklimakanensis</name>
    <dbReference type="NCBI Taxonomy" id="536443"/>
    <lineage>
        <taxon>Bacteria</taxon>
        <taxon>Thermotogati</taxon>
        <taxon>Deinococcota</taxon>
        <taxon>Deinococci</taxon>
        <taxon>Deinococcales</taxon>
        <taxon>Deinococcaceae</taxon>
        <taxon>Deinococcus</taxon>
    </lineage>
</organism>
<accession>A0ABW5P512</accession>
<proteinExistence type="predicted"/>
<evidence type="ECO:0000313" key="1">
    <source>
        <dbReference type="EMBL" id="MFD2609560.1"/>
    </source>
</evidence>
<sequence>MSFVANTFVRNDSRKDSLGVALQAEPKVYAPPTNFLRITGGVDLMPTYLERQSQAFRGTAFETPAEYAGTDWLGKNVTMEATVADLKLLLTHMFGTPDAQGVITPQDATQWDKNFVMQPLSGQARVTGAGHVQFRDAQTRELTLTVPENRTDFVTAAASMDAAYAVFHPENAPLDGFTPIVPVIPGYSGGLGRLDHKVTFQGQDYCPDGTSTARFYNPVEALPACGETIPGFAPGTDPMGVEFQMGFNRPLPELIDASKTKAFLDYVWKLERNGGLIEVTAKVQVSAREFSTGPGRKRTTATFRARAQTPGVSPFTVKVA</sequence>
<dbReference type="EMBL" id="JBHUMK010000037">
    <property type="protein sequence ID" value="MFD2609560.1"/>
    <property type="molecule type" value="Genomic_DNA"/>
</dbReference>
<dbReference type="Proteomes" id="UP001597475">
    <property type="component" value="Unassembled WGS sequence"/>
</dbReference>